<proteinExistence type="predicted"/>
<dbReference type="GO" id="GO:0003887">
    <property type="term" value="F:DNA-directed DNA polymerase activity"/>
    <property type="evidence" value="ECO:0007669"/>
    <property type="project" value="UniProtKB-KW"/>
</dbReference>
<dbReference type="Gene3D" id="3.30.420.390">
    <property type="match status" value="2"/>
</dbReference>
<gene>
    <name evidence="7" type="primary">MIP1</name>
    <name evidence="7" type="ORF">IWQ62_000808</name>
</gene>
<dbReference type="EMBL" id="JANBPY010000089">
    <property type="protein sequence ID" value="KAJ1969148.1"/>
    <property type="molecule type" value="Genomic_DNA"/>
</dbReference>
<dbReference type="SMART" id="SM00482">
    <property type="entry name" value="POLAc"/>
    <property type="match status" value="1"/>
</dbReference>
<dbReference type="InterPro" id="IPR019832">
    <property type="entry name" value="Mn/Fe_SOD_C"/>
</dbReference>
<dbReference type="InterPro" id="IPR019760">
    <property type="entry name" value="DNA-dir_DNA_pol_A_CS"/>
</dbReference>
<reference evidence="7" key="1">
    <citation type="submission" date="2022-07" db="EMBL/GenBank/DDBJ databases">
        <title>Phylogenomic reconstructions and comparative analyses of Kickxellomycotina fungi.</title>
        <authorList>
            <person name="Reynolds N.K."/>
            <person name="Stajich J.E."/>
            <person name="Barry K."/>
            <person name="Grigoriev I.V."/>
            <person name="Crous P."/>
            <person name="Smith M.E."/>
        </authorList>
    </citation>
    <scope>NUCLEOTIDE SEQUENCE</scope>
    <source>
        <strain evidence="7">RSA 1196</strain>
    </source>
</reference>
<dbReference type="SUPFAM" id="SSF53098">
    <property type="entry name" value="Ribonuclease H-like"/>
    <property type="match status" value="1"/>
</dbReference>
<dbReference type="SUPFAM" id="SSF54719">
    <property type="entry name" value="Fe,Mn superoxide dismutase (SOD), C-terminal domain"/>
    <property type="match status" value="1"/>
</dbReference>
<dbReference type="InterPro" id="IPR001098">
    <property type="entry name" value="DNA-dir_DNA_pol_A_palm_dom"/>
</dbReference>
<name>A0A9W8B0H8_9FUNG</name>
<keyword evidence="8" id="KW-1185">Reference proteome</keyword>
<keyword evidence="2 7" id="KW-0808">Transferase</keyword>
<dbReference type="PRINTS" id="PR00867">
    <property type="entry name" value="DNAPOLG"/>
</dbReference>
<dbReference type="EC" id="2.7.7.7" evidence="1"/>
<evidence type="ECO:0000256" key="2">
    <source>
        <dbReference type="ARBA" id="ARBA00022679"/>
    </source>
</evidence>
<dbReference type="InterPro" id="IPR012337">
    <property type="entry name" value="RNaseH-like_sf"/>
</dbReference>
<protein>
    <recommendedName>
        <fullName evidence="1">DNA-directed DNA polymerase</fullName>
        <ecNumber evidence="1">2.7.7.7</ecNumber>
    </recommendedName>
    <alternativeName>
        <fullName evidence="5">Mitochondrial DNA polymerase catalytic subunit</fullName>
    </alternativeName>
</protein>
<dbReference type="AlphaFoldDB" id="A0A9W8B0H8"/>
<dbReference type="GO" id="GO:0005760">
    <property type="term" value="C:gamma DNA polymerase complex"/>
    <property type="evidence" value="ECO:0007669"/>
    <property type="project" value="InterPro"/>
</dbReference>
<dbReference type="Pfam" id="PF02777">
    <property type="entry name" value="Sod_Fe_C"/>
    <property type="match status" value="2"/>
</dbReference>
<evidence type="ECO:0000313" key="8">
    <source>
        <dbReference type="Proteomes" id="UP001150925"/>
    </source>
</evidence>
<dbReference type="PANTHER" id="PTHR10267">
    <property type="entry name" value="DNA POLYMERASE SUBUNIT GAMMA-1"/>
    <property type="match status" value="1"/>
</dbReference>
<dbReference type="GO" id="GO:0046872">
    <property type="term" value="F:metal ion binding"/>
    <property type="evidence" value="ECO:0007669"/>
    <property type="project" value="InterPro"/>
</dbReference>
<evidence type="ECO:0000256" key="5">
    <source>
        <dbReference type="ARBA" id="ARBA00031966"/>
    </source>
</evidence>
<dbReference type="PANTHER" id="PTHR10267:SF0">
    <property type="entry name" value="DNA POLYMERASE SUBUNIT GAMMA-1"/>
    <property type="match status" value="1"/>
</dbReference>
<accession>A0A9W8B0H8</accession>
<evidence type="ECO:0000259" key="6">
    <source>
        <dbReference type="SMART" id="SM00482"/>
    </source>
</evidence>
<dbReference type="PROSITE" id="PS00447">
    <property type="entry name" value="DNA_POLYMERASE_A"/>
    <property type="match status" value="1"/>
</dbReference>
<dbReference type="InterPro" id="IPR002297">
    <property type="entry name" value="DNA-dir_DNA_pol_A_mt"/>
</dbReference>
<dbReference type="GO" id="GO:0006264">
    <property type="term" value="P:mitochondrial DNA replication"/>
    <property type="evidence" value="ECO:0007669"/>
    <property type="project" value="TreeGrafter"/>
</dbReference>
<evidence type="ECO:0000256" key="4">
    <source>
        <dbReference type="ARBA" id="ARBA00022932"/>
    </source>
</evidence>
<dbReference type="SUPFAM" id="SSF56672">
    <property type="entry name" value="DNA/RNA polymerases"/>
    <property type="match status" value="1"/>
</dbReference>
<dbReference type="SUPFAM" id="SSF46609">
    <property type="entry name" value="Fe,Mn superoxide dismutase (SOD), N-terminal domain"/>
    <property type="match status" value="1"/>
</dbReference>
<organism evidence="7 8">
    <name type="scientific">Dispira parvispora</name>
    <dbReference type="NCBI Taxonomy" id="1520584"/>
    <lineage>
        <taxon>Eukaryota</taxon>
        <taxon>Fungi</taxon>
        <taxon>Fungi incertae sedis</taxon>
        <taxon>Zoopagomycota</taxon>
        <taxon>Kickxellomycotina</taxon>
        <taxon>Dimargaritomycetes</taxon>
        <taxon>Dimargaritales</taxon>
        <taxon>Dimargaritaceae</taxon>
        <taxon>Dispira</taxon>
    </lineage>
</organism>
<dbReference type="GO" id="GO:0004784">
    <property type="term" value="F:superoxide dismutase activity"/>
    <property type="evidence" value="ECO:0007669"/>
    <property type="project" value="InterPro"/>
</dbReference>
<evidence type="ECO:0000256" key="1">
    <source>
        <dbReference type="ARBA" id="ARBA00012417"/>
    </source>
</evidence>
<dbReference type="OrthoDB" id="5588663at2759"/>
<dbReference type="InterPro" id="IPR043502">
    <property type="entry name" value="DNA/RNA_pol_sf"/>
</dbReference>
<dbReference type="InterPro" id="IPR041336">
    <property type="entry name" value="DNApol_Exo"/>
</dbReference>
<dbReference type="InterPro" id="IPR036324">
    <property type="entry name" value="Mn/Fe_SOD_N_sf"/>
</dbReference>
<keyword evidence="4 7" id="KW-0239">DNA-directed DNA polymerase</keyword>
<comment type="caution">
    <text evidence="7">The sequence shown here is derived from an EMBL/GenBank/DDBJ whole genome shotgun (WGS) entry which is preliminary data.</text>
</comment>
<dbReference type="Gene3D" id="1.10.150.20">
    <property type="entry name" value="5' to 3' exonuclease, C-terminal subdomain"/>
    <property type="match status" value="1"/>
</dbReference>
<evidence type="ECO:0000256" key="3">
    <source>
        <dbReference type="ARBA" id="ARBA00022695"/>
    </source>
</evidence>
<dbReference type="InterPro" id="IPR036314">
    <property type="entry name" value="SOD_C_sf"/>
</dbReference>
<dbReference type="Pfam" id="PF18136">
    <property type="entry name" value="DNApol_Exo"/>
    <property type="match status" value="1"/>
</dbReference>
<evidence type="ECO:0000313" key="7">
    <source>
        <dbReference type="EMBL" id="KAJ1969148.1"/>
    </source>
</evidence>
<sequence length="1252" mass="142331">MLPVARGYLGSRVCPCRPWAVPRAFTFIRAQSTQTTTPSIRRNPLGIQMLPPRLYEGVFPSQRFPEPTPQQIQIAQDHLQRHGLGDKTASTQTAVDFTLPVLQGNTIQEHFYQLGTRFAEPFLSMAKRAVNITLLPIPDQWQLDQPGWVRYPAHGSPTPVTCPLEPTLIFDVEVLFLKSPYPVLACAASEDAWYLWLSPYLTGHSEHDRHLIPLNQAKEPRVIIGHNVGFDRVRVADEYHLQTPDNIFLDTMSLHCSVSGLSNQQRIDWMFYKKHNERKSDPLGPDEDGADDPDTSYATIRKMADLRRLASVGSSNSLKEVAKLHCKLELDKDPRDLFFQGDIHTVRDNLHMLATYCAKDVVATHRVYQKLFPKYLTKCPHPASFVGITEVIGAMLPVTEKWEQYFQHTEAMFQDMLTKIEQKLTDLAENALRESSTAMQDPWLRHLDWTIAPIRMTKPKYRKDGTYAPGGEPRPHARQLLPGKPQWYKSVWDRKTGRIRVTTRTRVTPYLLKLQWQGYPLYYSDTYGWTYRVPHEDTHKIHQKVLDFPADPQDEAYEEYPAEDTSGCYFRIPHQDGETSRCLNPLAKGYITAFEDGILTSEYAAAREALQLSAQCSYWISCRERIRSQLVIWDDCLPEGVSDLGMPSTQHSPGGKRGILLPQVVPMGTITRRAVESTWMTASNAKRNRLGSELKAMVEAPPGYCLVGADVDSEELWISSVIGDSQFRTHGSTALGWMNLQGTKADGTDMHSNTAAIMSISRNNAKIFNYGRIYGAGVKFATQLLLKFNPTMAEEQAVQTARKLYAATKGSQLKCPSELKFPPVTLEPAVVDRTRPTRSAVASPRLDSIWCGGSESFMFNSLEAVALLPHPRTPALGCEISDTLLPKIAKSKYMTSRINWVVQSSGVDYLHLLIVSMKYLVQKYNIQARFMISIHDEIRYLVKSEDRYRAAMALQIANLWTRALFSYRLGMEDLPWSVAFFSSVDIDHVLRKEVDDPCPCRMIHQLRKPDFPTDKGLKPLFSKSALRLLMNYQKGLIDNVNRLTANTEYEDLSLASIARKAAKQPQQASVFNYASQAWNVDFFLSSLQGETKPMSMELQSTINEQYGSLEVFYEEFENHALAIFGSGWTWLVHSDTGGVRILNTYNAGSVLTPERMDNVDKNTASPDVFASQPSQPFYKRNHYINTNIGAIRQDGSATQYDMRYTPLLALNMWEHAYLTDYQLDRSKYIRNFLKCVHWDRVLQRVPQVARQI</sequence>
<dbReference type="GO" id="GO:0008408">
    <property type="term" value="F:3'-5' exonuclease activity"/>
    <property type="evidence" value="ECO:0007669"/>
    <property type="project" value="TreeGrafter"/>
</dbReference>
<dbReference type="GO" id="GO:0003677">
    <property type="term" value="F:DNA binding"/>
    <property type="evidence" value="ECO:0007669"/>
    <property type="project" value="InterPro"/>
</dbReference>
<keyword evidence="3 7" id="KW-0548">Nucleotidyltransferase</keyword>
<dbReference type="Gene3D" id="3.55.40.20">
    <property type="entry name" value="Iron/manganese superoxide dismutase, C-terminal domain"/>
    <property type="match status" value="1"/>
</dbReference>
<feature type="domain" description="DNA-directed DNA polymerase family A palm" evidence="6">
    <location>
        <begin position="691"/>
        <end position="946"/>
    </location>
</feature>
<dbReference type="Proteomes" id="UP001150925">
    <property type="component" value="Unassembled WGS sequence"/>
</dbReference>